<dbReference type="EMBL" id="JACMSC010000022">
    <property type="protein sequence ID" value="KAG6469100.1"/>
    <property type="molecule type" value="Genomic_DNA"/>
</dbReference>
<dbReference type="PROSITE" id="PS51754">
    <property type="entry name" value="OVATE"/>
    <property type="match status" value="1"/>
</dbReference>
<keyword evidence="4 6" id="KW-0804">Transcription</keyword>
<dbReference type="GO" id="GO:0005634">
    <property type="term" value="C:nucleus"/>
    <property type="evidence" value="ECO:0007669"/>
    <property type="project" value="UniProtKB-SubCell"/>
</dbReference>
<keyword evidence="3 6" id="KW-0805">Transcription regulation</keyword>
<evidence type="ECO:0000256" key="6">
    <source>
        <dbReference type="RuleBase" id="RU367028"/>
    </source>
</evidence>
<reference evidence="9 10" key="1">
    <citation type="submission" date="2020-08" db="EMBL/GenBank/DDBJ databases">
        <title>Plant Genome Project.</title>
        <authorList>
            <person name="Zhang R.-G."/>
        </authorList>
    </citation>
    <scope>NUCLEOTIDE SEQUENCE [LARGE SCALE GENOMIC DNA]</scope>
    <source>
        <tissue evidence="9">Rhizome</tissue>
    </source>
</reference>
<dbReference type="AlphaFoldDB" id="A0A8J5C7W7"/>
<evidence type="ECO:0000256" key="2">
    <source>
        <dbReference type="ARBA" id="ARBA00022491"/>
    </source>
</evidence>
<sequence length="238" mass="26299">MTTKKQQRRLRLPRLISEEDATTSSPVSFAAPFAGFNHPRTLPSSSLPLHVSLGCCCVPDLRRSAADERPVVDASMRVRPAYAQRKRREAKFCGVVPCGGVADVEVKSSLLPSSARRSGERRRDVPILHQGTRSSTDEDDSGWWSGDDAAERLTRKPIPWAPLAVRGSLAVVKQSEDPRLDFLRSMAEMVVEKQIVSSKGLEQLLQCFMSLNSREHHAAILAAFEDIWQALFPAVPGL</sequence>
<gene>
    <name evidence="9" type="ORF">ZIOFF_073798</name>
</gene>
<evidence type="ECO:0000256" key="3">
    <source>
        <dbReference type="ARBA" id="ARBA00023015"/>
    </source>
</evidence>
<evidence type="ECO:0000256" key="1">
    <source>
        <dbReference type="ARBA" id="ARBA00004123"/>
    </source>
</evidence>
<evidence type="ECO:0000313" key="10">
    <source>
        <dbReference type="Proteomes" id="UP000734854"/>
    </source>
</evidence>
<feature type="compositionally biased region" description="Basic and acidic residues" evidence="7">
    <location>
        <begin position="117"/>
        <end position="126"/>
    </location>
</feature>
<evidence type="ECO:0000256" key="7">
    <source>
        <dbReference type="SAM" id="MobiDB-lite"/>
    </source>
</evidence>
<evidence type="ECO:0000313" key="9">
    <source>
        <dbReference type="EMBL" id="KAG6469100.1"/>
    </source>
</evidence>
<protein>
    <recommendedName>
        <fullName evidence="6">Transcription repressor</fullName>
    </recommendedName>
    <alternativeName>
        <fullName evidence="6">Ovate family protein</fullName>
    </alternativeName>
</protein>
<dbReference type="PANTHER" id="PTHR33057:SF224">
    <property type="entry name" value="TRANSCRIPTION REPRESSOR"/>
    <property type="match status" value="1"/>
</dbReference>
<evidence type="ECO:0000256" key="5">
    <source>
        <dbReference type="ARBA" id="ARBA00023242"/>
    </source>
</evidence>
<dbReference type="PANTHER" id="PTHR33057">
    <property type="entry name" value="TRANSCRIPTION REPRESSOR OFP7-RELATED"/>
    <property type="match status" value="1"/>
</dbReference>
<keyword evidence="5 6" id="KW-0539">Nucleus</keyword>
<feature type="domain" description="OVATE" evidence="8">
    <location>
        <begin position="171"/>
        <end position="230"/>
    </location>
</feature>
<dbReference type="Proteomes" id="UP000734854">
    <property type="component" value="Unassembled WGS sequence"/>
</dbReference>
<evidence type="ECO:0000259" key="8">
    <source>
        <dbReference type="PROSITE" id="PS51754"/>
    </source>
</evidence>
<proteinExistence type="predicted"/>
<keyword evidence="2 6" id="KW-0678">Repressor</keyword>
<dbReference type="Pfam" id="PF04844">
    <property type="entry name" value="Ovate"/>
    <property type="match status" value="1"/>
</dbReference>
<comment type="function">
    <text evidence="6">Transcriptional repressor that regulates multiple aspects of plant growth and development.</text>
</comment>
<comment type="caution">
    <text evidence="9">The sequence shown here is derived from an EMBL/GenBank/DDBJ whole genome shotgun (WGS) entry which is preliminary data.</text>
</comment>
<dbReference type="GO" id="GO:0045892">
    <property type="term" value="P:negative regulation of DNA-templated transcription"/>
    <property type="evidence" value="ECO:0007669"/>
    <property type="project" value="UniProtKB-UniRule"/>
</dbReference>
<comment type="subcellular location">
    <subcellularLocation>
        <location evidence="1 6">Nucleus</location>
    </subcellularLocation>
</comment>
<accession>A0A8J5C7W7</accession>
<dbReference type="InterPro" id="IPR038933">
    <property type="entry name" value="Ovate"/>
</dbReference>
<organism evidence="9 10">
    <name type="scientific">Zingiber officinale</name>
    <name type="common">Ginger</name>
    <name type="synonym">Amomum zingiber</name>
    <dbReference type="NCBI Taxonomy" id="94328"/>
    <lineage>
        <taxon>Eukaryota</taxon>
        <taxon>Viridiplantae</taxon>
        <taxon>Streptophyta</taxon>
        <taxon>Embryophyta</taxon>
        <taxon>Tracheophyta</taxon>
        <taxon>Spermatophyta</taxon>
        <taxon>Magnoliopsida</taxon>
        <taxon>Liliopsida</taxon>
        <taxon>Zingiberales</taxon>
        <taxon>Zingiberaceae</taxon>
        <taxon>Zingiber</taxon>
    </lineage>
</organism>
<dbReference type="NCBIfam" id="TIGR01568">
    <property type="entry name" value="A_thal_3678"/>
    <property type="match status" value="1"/>
</dbReference>
<dbReference type="InterPro" id="IPR006458">
    <property type="entry name" value="Ovate_C"/>
</dbReference>
<dbReference type="OrthoDB" id="1928390at2759"/>
<keyword evidence="10" id="KW-1185">Reference proteome</keyword>
<evidence type="ECO:0000256" key="4">
    <source>
        <dbReference type="ARBA" id="ARBA00023163"/>
    </source>
</evidence>
<feature type="region of interest" description="Disordered" evidence="7">
    <location>
        <begin position="112"/>
        <end position="145"/>
    </location>
</feature>
<name>A0A8J5C7W7_ZINOF</name>